<evidence type="ECO:0000256" key="1">
    <source>
        <dbReference type="ARBA" id="ARBA00022729"/>
    </source>
</evidence>
<feature type="signal peptide" evidence="2">
    <location>
        <begin position="1"/>
        <end position="19"/>
    </location>
</feature>
<name>A0AAV6Y5L4_9LAMI</name>
<dbReference type="EMBL" id="WHWC01000001">
    <property type="protein sequence ID" value="KAG8390134.1"/>
    <property type="molecule type" value="Genomic_DNA"/>
</dbReference>
<organism evidence="3 4">
    <name type="scientific">Buddleja alternifolia</name>
    <dbReference type="NCBI Taxonomy" id="168488"/>
    <lineage>
        <taxon>Eukaryota</taxon>
        <taxon>Viridiplantae</taxon>
        <taxon>Streptophyta</taxon>
        <taxon>Embryophyta</taxon>
        <taxon>Tracheophyta</taxon>
        <taxon>Spermatophyta</taxon>
        <taxon>Magnoliopsida</taxon>
        <taxon>eudicotyledons</taxon>
        <taxon>Gunneridae</taxon>
        <taxon>Pentapetalae</taxon>
        <taxon>asterids</taxon>
        <taxon>lamiids</taxon>
        <taxon>Lamiales</taxon>
        <taxon>Scrophulariaceae</taxon>
        <taxon>Buddlejeae</taxon>
        <taxon>Buddleja</taxon>
    </lineage>
</organism>
<accession>A0AAV6Y5L4</accession>
<dbReference type="PANTHER" id="PTHR33470">
    <property type="entry name" value="OS01G0164075 PROTEIN"/>
    <property type="match status" value="1"/>
</dbReference>
<evidence type="ECO:0000256" key="2">
    <source>
        <dbReference type="SAM" id="SignalP"/>
    </source>
</evidence>
<comment type="caution">
    <text evidence="3">The sequence shown here is derived from an EMBL/GenBank/DDBJ whole genome shotgun (WGS) entry which is preliminary data.</text>
</comment>
<reference evidence="3" key="1">
    <citation type="submission" date="2019-10" db="EMBL/GenBank/DDBJ databases">
        <authorList>
            <person name="Zhang R."/>
            <person name="Pan Y."/>
            <person name="Wang J."/>
            <person name="Ma R."/>
            <person name="Yu S."/>
        </authorList>
    </citation>
    <scope>NUCLEOTIDE SEQUENCE</scope>
    <source>
        <strain evidence="3">LA-IB0</strain>
        <tissue evidence="3">Leaf</tissue>
    </source>
</reference>
<protein>
    <submittedName>
        <fullName evidence="3">Uncharacterized protein</fullName>
    </submittedName>
</protein>
<sequence length="177" mass="19189">MAIISQLISIISLLFLSLAIHPIPAQEAAAKLLHVVVEGMVYCQRCDQYGTSSLDGAQPLQASATVRVVCEDDEINPKGFNKRFETNENGYFYAELKGLQSNLELPINFCKVTLVSSPLESCNLITNVNGGIDGAPLRYENKIISGDHYNAAIYATGPLAFADCPPTIDLDVINVNL</sequence>
<keyword evidence="4" id="KW-1185">Reference proteome</keyword>
<dbReference type="Pfam" id="PF01190">
    <property type="entry name" value="Pollen_Ole_e_1"/>
    <property type="match status" value="1"/>
</dbReference>
<proteinExistence type="predicted"/>
<gene>
    <name evidence="3" type="ORF">BUALT_Bualt01G0051900</name>
</gene>
<evidence type="ECO:0000313" key="3">
    <source>
        <dbReference type="EMBL" id="KAG8390134.1"/>
    </source>
</evidence>
<keyword evidence="1 2" id="KW-0732">Signal</keyword>
<dbReference type="AlphaFoldDB" id="A0AAV6Y5L4"/>
<evidence type="ECO:0000313" key="4">
    <source>
        <dbReference type="Proteomes" id="UP000826271"/>
    </source>
</evidence>
<dbReference type="PANTHER" id="PTHR33470:SF4">
    <property type="entry name" value="OS01G0164025 PROTEIN"/>
    <property type="match status" value="1"/>
</dbReference>
<feature type="chain" id="PRO_5043944490" evidence="2">
    <location>
        <begin position="20"/>
        <end position="177"/>
    </location>
</feature>
<dbReference type="GO" id="GO:0071944">
    <property type="term" value="C:cell periphery"/>
    <property type="evidence" value="ECO:0007669"/>
    <property type="project" value="TreeGrafter"/>
</dbReference>
<dbReference type="Proteomes" id="UP000826271">
    <property type="component" value="Unassembled WGS sequence"/>
</dbReference>